<organism evidence="1">
    <name type="scientific">marine sediment metagenome</name>
    <dbReference type="NCBI Taxonomy" id="412755"/>
    <lineage>
        <taxon>unclassified sequences</taxon>
        <taxon>metagenomes</taxon>
        <taxon>ecological metagenomes</taxon>
    </lineage>
</organism>
<proteinExistence type="predicted"/>
<feature type="non-terminal residue" evidence="1">
    <location>
        <position position="1"/>
    </location>
</feature>
<sequence length="281" mass="32300">GREGILMKILHIWSCAGVSCLIAKYMDSRHDTQSDVIITEKWDKIGLNDYRTTKIKSKPIFGLKGLTMARGYDLIHVHYHSIFIPFLKTLYDKPVIMHFHGSDVRENWEARLKRIKKADKILVSTPDLLTGAPLETSWIPNPVDTVKFEPMKCATYVDRALTTSYGADEEAQAIADNYGLRLDFIRDRIQHKRVPLLMSKYKFYIDVKRDFRDRLLYEGSTLSKTGLEALAMGLKVVSKDLSIREGLPEIHQPENVADSLFTIYEKLMENTNEIDSRFNAN</sequence>
<dbReference type="SUPFAM" id="SSF53756">
    <property type="entry name" value="UDP-Glycosyltransferase/glycogen phosphorylase"/>
    <property type="match status" value="1"/>
</dbReference>
<comment type="caution">
    <text evidence="1">The sequence shown here is derived from an EMBL/GenBank/DDBJ whole genome shotgun (WGS) entry which is preliminary data.</text>
</comment>
<dbReference type="Gene3D" id="3.40.50.2000">
    <property type="entry name" value="Glycogen Phosphorylase B"/>
    <property type="match status" value="1"/>
</dbReference>
<evidence type="ECO:0000313" key="1">
    <source>
        <dbReference type="EMBL" id="GAG76366.1"/>
    </source>
</evidence>
<reference evidence="1" key="1">
    <citation type="journal article" date="2014" name="Front. Microbiol.">
        <title>High frequency of phylogenetically diverse reductive dehalogenase-homologous genes in deep subseafloor sedimentary metagenomes.</title>
        <authorList>
            <person name="Kawai M."/>
            <person name="Futagami T."/>
            <person name="Toyoda A."/>
            <person name="Takaki Y."/>
            <person name="Nishi S."/>
            <person name="Hori S."/>
            <person name="Arai W."/>
            <person name="Tsubouchi T."/>
            <person name="Morono Y."/>
            <person name="Uchiyama I."/>
            <person name="Ito T."/>
            <person name="Fujiyama A."/>
            <person name="Inagaki F."/>
            <person name="Takami H."/>
        </authorList>
    </citation>
    <scope>NUCLEOTIDE SEQUENCE</scope>
    <source>
        <strain evidence="1">Expedition CK06-06</strain>
    </source>
</reference>
<name>X1BW29_9ZZZZ</name>
<gene>
    <name evidence="1" type="ORF">S01H4_25334</name>
</gene>
<dbReference type="AlphaFoldDB" id="X1BW29"/>
<dbReference type="EMBL" id="BART01012039">
    <property type="protein sequence ID" value="GAG76366.1"/>
    <property type="molecule type" value="Genomic_DNA"/>
</dbReference>
<protein>
    <recommendedName>
        <fullName evidence="2">Glycosyltransferase subfamily 4-like N-terminal domain-containing protein</fullName>
    </recommendedName>
</protein>
<accession>X1BW29</accession>
<evidence type="ECO:0008006" key="2">
    <source>
        <dbReference type="Google" id="ProtNLM"/>
    </source>
</evidence>